<keyword evidence="1" id="KW-0472">Membrane</keyword>
<dbReference type="OrthoDB" id="5296274at2"/>
<gene>
    <name evidence="3" type="ORF">FNU76_05265</name>
</gene>
<feature type="transmembrane region" description="Helical" evidence="1">
    <location>
        <begin position="75"/>
        <end position="97"/>
    </location>
</feature>
<evidence type="ECO:0000256" key="1">
    <source>
        <dbReference type="SAM" id="Phobius"/>
    </source>
</evidence>
<dbReference type="EMBL" id="CP041730">
    <property type="protein sequence ID" value="QDQ25807.1"/>
    <property type="molecule type" value="Genomic_DNA"/>
</dbReference>
<keyword evidence="1" id="KW-0812">Transmembrane</keyword>
<keyword evidence="4" id="KW-1185">Reference proteome</keyword>
<feature type="domain" description="DUF2062" evidence="2">
    <location>
        <begin position="23"/>
        <end position="170"/>
    </location>
</feature>
<name>A0A516SCD2_9NEIS</name>
<dbReference type="InterPro" id="IPR018639">
    <property type="entry name" value="DUF2062"/>
</dbReference>
<dbReference type="PANTHER" id="PTHR40547:SF1">
    <property type="entry name" value="SLL0298 PROTEIN"/>
    <property type="match status" value="1"/>
</dbReference>
<keyword evidence="1" id="KW-1133">Transmembrane helix</keyword>
<evidence type="ECO:0000259" key="2">
    <source>
        <dbReference type="Pfam" id="PF09835"/>
    </source>
</evidence>
<dbReference type="KEGG" id="cari:FNU76_05265"/>
<dbReference type="RefSeq" id="WP_143856732.1">
    <property type="nucleotide sequence ID" value="NZ_CP041730.1"/>
</dbReference>
<protein>
    <submittedName>
        <fullName evidence="3">DUF2062 domain-containing protein</fullName>
    </submittedName>
</protein>
<dbReference type="PANTHER" id="PTHR40547">
    <property type="entry name" value="SLL0298 PROTEIN"/>
    <property type="match status" value="1"/>
</dbReference>
<proteinExistence type="predicted"/>
<feature type="transmembrane region" description="Helical" evidence="1">
    <location>
        <begin position="132"/>
        <end position="162"/>
    </location>
</feature>
<organism evidence="3 4">
    <name type="scientific">Chitinimonas arctica</name>
    <dbReference type="NCBI Taxonomy" id="2594795"/>
    <lineage>
        <taxon>Bacteria</taxon>
        <taxon>Pseudomonadati</taxon>
        <taxon>Pseudomonadota</taxon>
        <taxon>Betaproteobacteria</taxon>
        <taxon>Neisseriales</taxon>
        <taxon>Chitinibacteraceae</taxon>
        <taxon>Chitinimonas</taxon>
    </lineage>
</organism>
<dbReference type="AlphaFoldDB" id="A0A516SCD2"/>
<sequence length="183" mass="19997">MPRKLLRRYLPTRESLDRNALLRRCSPYLSHPNLWHLNRHSVAGGLAVGLFCGLIPGPLQILAATPLAILFRVNLPVAVFGTFFSNPFTIVPIYVAAFGLGRLLTGVSSGPGTLPPLPETDWAHLGDTLSAWIAWGLSMGAPLAIGLVAMAALLAVAGYFLVQWGWRLHVLYALRIRRLRRAA</sequence>
<evidence type="ECO:0000313" key="3">
    <source>
        <dbReference type="EMBL" id="QDQ25807.1"/>
    </source>
</evidence>
<feature type="transmembrane region" description="Helical" evidence="1">
    <location>
        <begin position="42"/>
        <end position="63"/>
    </location>
</feature>
<accession>A0A516SCD2</accession>
<dbReference type="Pfam" id="PF09835">
    <property type="entry name" value="DUF2062"/>
    <property type="match status" value="1"/>
</dbReference>
<dbReference type="Proteomes" id="UP000317550">
    <property type="component" value="Chromosome"/>
</dbReference>
<evidence type="ECO:0000313" key="4">
    <source>
        <dbReference type="Proteomes" id="UP000317550"/>
    </source>
</evidence>
<reference evidence="4" key="1">
    <citation type="submission" date="2019-07" db="EMBL/GenBank/DDBJ databases">
        <title>Chitinimonas sp. nov., isolated from Ny-Alesund, arctica soil.</title>
        <authorList>
            <person name="Xu Q."/>
            <person name="Peng F."/>
        </authorList>
    </citation>
    <scope>NUCLEOTIDE SEQUENCE [LARGE SCALE GENOMIC DNA]</scope>
    <source>
        <strain evidence="4">R3-44</strain>
    </source>
</reference>